<dbReference type="InterPro" id="IPR042099">
    <property type="entry name" value="ANL_N_sf"/>
</dbReference>
<feature type="domain" description="AMP-binding enzyme C-terminal" evidence="4">
    <location>
        <begin position="472"/>
        <end position="546"/>
    </location>
</feature>
<dbReference type="InterPro" id="IPR045851">
    <property type="entry name" value="AMP-bd_C_sf"/>
</dbReference>
<dbReference type="FunFam" id="3.30.300.30:FF:000007">
    <property type="entry name" value="4-coumarate--CoA ligase 2"/>
    <property type="match status" value="1"/>
</dbReference>
<keyword evidence="6" id="KW-1185">Reference proteome</keyword>
<dbReference type="Pfam" id="PF00501">
    <property type="entry name" value="AMP-binding"/>
    <property type="match status" value="1"/>
</dbReference>
<feature type="domain" description="AMP-dependent synthetase/ligase" evidence="3">
    <location>
        <begin position="42"/>
        <end position="423"/>
    </location>
</feature>
<dbReference type="AlphaFoldDB" id="A0AAN6RRK4"/>
<dbReference type="Gene3D" id="3.40.50.12780">
    <property type="entry name" value="N-terminal domain of ligase-like"/>
    <property type="match status" value="1"/>
</dbReference>
<keyword evidence="2" id="KW-0436">Ligase</keyword>
<reference evidence="5" key="2">
    <citation type="submission" date="2023-05" db="EMBL/GenBank/DDBJ databases">
        <authorList>
            <consortium name="Lawrence Berkeley National Laboratory"/>
            <person name="Steindorff A."/>
            <person name="Hensen N."/>
            <person name="Bonometti L."/>
            <person name="Westerberg I."/>
            <person name="Brannstrom I.O."/>
            <person name="Guillou S."/>
            <person name="Cros-Aarteil S."/>
            <person name="Calhoun S."/>
            <person name="Haridas S."/>
            <person name="Kuo A."/>
            <person name="Mondo S."/>
            <person name="Pangilinan J."/>
            <person name="Riley R."/>
            <person name="Labutti K."/>
            <person name="Andreopoulos B."/>
            <person name="Lipzen A."/>
            <person name="Chen C."/>
            <person name="Yanf M."/>
            <person name="Daum C."/>
            <person name="Ng V."/>
            <person name="Clum A."/>
            <person name="Ohm R."/>
            <person name="Martin F."/>
            <person name="Silar P."/>
            <person name="Natvig D."/>
            <person name="Lalanne C."/>
            <person name="Gautier V."/>
            <person name="Ament-Velasquez S.L."/>
            <person name="Kruys A."/>
            <person name="Hutchinson M.I."/>
            <person name="Powell A.J."/>
            <person name="Barry K."/>
            <person name="Miller A.N."/>
            <person name="Grigoriev I.V."/>
            <person name="Debuchy R."/>
            <person name="Gladieux P."/>
            <person name="Thoren M.H."/>
            <person name="Johannesson H."/>
        </authorList>
    </citation>
    <scope>NUCLEOTIDE SEQUENCE</scope>
    <source>
        <strain evidence="5">CBS 103.79</strain>
    </source>
</reference>
<organism evidence="5 6">
    <name type="scientific">Staphylotrichum tortipilum</name>
    <dbReference type="NCBI Taxonomy" id="2831512"/>
    <lineage>
        <taxon>Eukaryota</taxon>
        <taxon>Fungi</taxon>
        <taxon>Dikarya</taxon>
        <taxon>Ascomycota</taxon>
        <taxon>Pezizomycotina</taxon>
        <taxon>Sordariomycetes</taxon>
        <taxon>Sordariomycetidae</taxon>
        <taxon>Sordariales</taxon>
        <taxon>Chaetomiaceae</taxon>
        <taxon>Staphylotrichum</taxon>
    </lineage>
</organism>
<protein>
    <submittedName>
        <fullName evidence="5">Acyl-coenzyme A synthetase</fullName>
    </submittedName>
</protein>
<dbReference type="PANTHER" id="PTHR24096:SF149">
    <property type="entry name" value="AMP-BINDING DOMAIN-CONTAINING PROTEIN-RELATED"/>
    <property type="match status" value="1"/>
</dbReference>
<evidence type="ECO:0000259" key="4">
    <source>
        <dbReference type="Pfam" id="PF13193"/>
    </source>
</evidence>
<comment type="similarity">
    <text evidence="1">Belongs to the ATP-dependent AMP-binding enzyme family.</text>
</comment>
<dbReference type="GO" id="GO:0016405">
    <property type="term" value="F:CoA-ligase activity"/>
    <property type="evidence" value="ECO:0007669"/>
    <property type="project" value="TreeGrafter"/>
</dbReference>
<dbReference type="Proteomes" id="UP001303889">
    <property type="component" value="Unassembled WGS sequence"/>
</dbReference>
<sequence>MTTIVQRTSSGIIYKPAEDRDYPRLDLLTLLFDSDLCGANDDTVLHADAADPTKSVTKAQLRGLVERTAHTLRHQYGIGQHGPSQDAVLAICTGHWLLPNLFYSTIAADGIFSASNPGSTPKELATQLTQVSVKLLFCTEDTKPTALAAAKLANLPLSRVLCLPPASTTPTFQLISQSTLQPIPLSTTPHPWRRLTSPSDLTTTTICLLFSSGTTGPPKACRLSHTNMVSEATLVIDENRAHYTRRGLPQPPYRTIAHLPAAHIAGIQGYFVNPFYTGGPVYWMPRFDLPLFLKYAKRYRMTNFFSVPPVFLAIAKSPLVTDQFDSVETAVSGAAPMGRELQAAAQRKLGRGKAQLSQTWGLSETTGSMTLLPVGAGQDWTGSVSQLLGSTRMRIVDEEDKDVEPGTEGEIWVRGPQVTEGYFGNEAANKEAFVDGWFRTGDVGLVKGGLLYIVDRKKELIKYKGNQVAPAELEALLVSHPKILDAAAIGVDSNDTEVPRAYVVADPKQVTAEEIIEWVAGQVSNHKRLRGGVVFLPAIPKSPSGKILRKDLRALAKKQAGKSKL</sequence>
<dbReference type="InterPro" id="IPR000873">
    <property type="entry name" value="AMP-dep_synth/lig_dom"/>
</dbReference>
<reference evidence="5" key="1">
    <citation type="journal article" date="2023" name="Mol. Phylogenet. Evol.">
        <title>Genome-scale phylogeny and comparative genomics of the fungal order Sordariales.</title>
        <authorList>
            <person name="Hensen N."/>
            <person name="Bonometti L."/>
            <person name="Westerberg I."/>
            <person name="Brannstrom I.O."/>
            <person name="Guillou S."/>
            <person name="Cros-Aarteil S."/>
            <person name="Calhoun S."/>
            <person name="Haridas S."/>
            <person name="Kuo A."/>
            <person name="Mondo S."/>
            <person name="Pangilinan J."/>
            <person name="Riley R."/>
            <person name="LaButti K."/>
            <person name="Andreopoulos B."/>
            <person name="Lipzen A."/>
            <person name="Chen C."/>
            <person name="Yan M."/>
            <person name="Daum C."/>
            <person name="Ng V."/>
            <person name="Clum A."/>
            <person name="Steindorff A."/>
            <person name="Ohm R.A."/>
            <person name="Martin F."/>
            <person name="Silar P."/>
            <person name="Natvig D.O."/>
            <person name="Lalanne C."/>
            <person name="Gautier V."/>
            <person name="Ament-Velasquez S.L."/>
            <person name="Kruys A."/>
            <person name="Hutchinson M.I."/>
            <person name="Powell A.J."/>
            <person name="Barry K."/>
            <person name="Miller A.N."/>
            <person name="Grigoriev I.V."/>
            <person name="Debuchy R."/>
            <person name="Gladieux P."/>
            <person name="Hiltunen Thoren M."/>
            <person name="Johannesson H."/>
        </authorList>
    </citation>
    <scope>NUCLEOTIDE SEQUENCE</scope>
    <source>
        <strain evidence="5">CBS 103.79</strain>
    </source>
</reference>
<comment type="caution">
    <text evidence="5">The sequence shown here is derived from an EMBL/GenBank/DDBJ whole genome shotgun (WGS) entry which is preliminary data.</text>
</comment>
<evidence type="ECO:0000313" key="5">
    <source>
        <dbReference type="EMBL" id="KAK3900214.1"/>
    </source>
</evidence>
<dbReference type="PANTHER" id="PTHR24096">
    <property type="entry name" value="LONG-CHAIN-FATTY-ACID--COA LIGASE"/>
    <property type="match status" value="1"/>
</dbReference>
<dbReference type="EMBL" id="MU855695">
    <property type="protein sequence ID" value="KAK3900214.1"/>
    <property type="molecule type" value="Genomic_DNA"/>
</dbReference>
<evidence type="ECO:0000256" key="2">
    <source>
        <dbReference type="ARBA" id="ARBA00022598"/>
    </source>
</evidence>
<dbReference type="SUPFAM" id="SSF56801">
    <property type="entry name" value="Acetyl-CoA synthetase-like"/>
    <property type="match status" value="1"/>
</dbReference>
<evidence type="ECO:0000259" key="3">
    <source>
        <dbReference type="Pfam" id="PF00501"/>
    </source>
</evidence>
<evidence type="ECO:0000256" key="1">
    <source>
        <dbReference type="ARBA" id="ARBA00006432"/>
    </source>
</evidence>
<dbReference type="PROSITE" id="PS00455">
    <property type="entry name" value="AMP_BINDING"/>
    <property type="match status" value="1"/>
</dbReference>
<evidence type="ECO:0000313" key="6">
    <source>
        <dbReference type="Proteomes" id="UP001303889"/>
    </source>
</evidence>
<name>A0AAN6RRK4_9PEZI</name>
<dbReference type="Pfam" id="PF13193">
    <property type="entry name" value="AMP-binding_C"/>
    <property type="match status" value="1"/>
</dbReference>
<gene>
    <name evidence="5" type="ORF">C8A05DRAFT_36159</name>
</gene>
<dbReference type="Gene3D" id="3.30.300.30">
    <property type="match status" value="1"/>
</dbReference>
<accession>A0AAN6RRK4</accession>
<dbReference type="InterPro" id="IPR020845">
    <property type="entry name" value="AMP-binding_CS"/>
</dbReference>
<proteinExistence type="inferred from homology"/>
<dbReference type="GO" id="GO:0019748">
    <property type="term" value="P:secondary metabolic process"/>
    <property type="evidence" value="ECO:0007669"/>
    <property type="project" value="TreeGrafter"/>
</dbReference>
<dbReference type="InterPro" id="IPR025110">
    <property type="entry name" value="AMP-bd_C"/>
</dbReference>